<gene>
    <name evidence="11" type="primary">ytrF_2</name>
    <name evidence="11" type="ORF">G6CMJM_00290</name>
</gene>
<evidence type="ECO:0000259" key="10">
    <source>
        <dbReference type="Pfam" id="PF12704"/>
    </source>
</evidence>
<name>A0ABY0FKI6_9BACT</name>
<dbReference type="PANTHER" id="PTHR30572">
    <property type="entry name" value="MEMBRANE COMPONENT OF TRANSPORTER-RELATED"/>
    <property type="match status" value="1"/>
</dbReference>
<dbReference type="InterPro" id="IPR025857">
    <property type="entry name" value="MacB_PCD"/>
</dbReference>
<comment type="subcellular location">
    <subcellularLocation>
        <location evidence="1">Cell membrane</location>
        <topology evidence="1">Multi-pass membrane protein</topology>
    </subcellularLocation>
</comment>
<feature type="transmembrane region" description="Helical" evidence="8">
    <location>
        <begin position="390"/>
        <end position="410"/>
    </location>
</feature>
<evidence type="ECO:0000259" key="9">
    <source>
        <dbReference type="Pfam" id="PF02687"/>
    </source>
</evidence>
<dbReference type="Proteomes" id="UP001190925">
    <property type="component" value="Unassembled WGS sequence"/>
</dbReference>
<proteinExistence type="inferred from homology"/>
<feature type="domain" description="ABC3 transporter permease C-terminal" evidence="9">
    <location>
        <begin position="300"/>
        <end position="420"/>
    </location>
</feature>
<dbReference type="Pfam" id="PF12704">
    <property type="entry name" value="MacB_PCD"/>
    <property type="match status" value="1"/>
</dbReference>
<evidence type="ECO:0000256" key="5">
    <source>
        <dbReference type="ARBA" id="ARBA00023136"/>
    </source>
</evidence>
<evidence type="ECO:0000313" key="12">
    <source>
        <dbReference type="Proteomes" id="UP001190925"/>
    </source>
</evidence>
<comment type="similarity">
    <text evidence="6">Belongs to the ABC-4 integral membrane protein family.</text>
</comment>
<keyword evidence="4 8" id="KW-1133">Transmembrane helix</keyword>
<dbReference type="EMBL" id="PRLK01000004">
    <property type="protein sequence ID" value="RYC72641.1"/>
    <property type="molecule type" value="Genomic_DNA"/>
</dbReference>
<dbReference type="RefSeq" id="WP_129718707.1">
    <property type="nucleotide sequence ID" value="NZ_PRLK01000004.1"/>
</dbReference>
<evidence type="ECO:0000256" key="3">
    <source>
        <dbReference type="ARBA" id="ARBA00022692"/>
    </source>
</evidence>
<evidence type="ECO:0000256" key="4">
    <source>
        <dbReference type="ARBA" id="ARBA00022989"/>
    </source>
</evidence>
<dbReference type="InterPro" id="IPR050250">
    <property type="entry name" value="Macrolide_Exporter_MacB"/>
</dbReference>
<feature type="transmembrane region" description="Helical" evidence="8">
    <location>
        <begin position="292"/>
        <end position="313"/>
    </location>
</feature>
<keyword evidence="2" id="KW-1003">Cell membrane</keyword>
<evidence type="ECO:0000256" key="1">
    <source>
        <dbReference type="ARBA" id="ARBA00004651"/>
    </source>
</evidence>
<organism evidence="11 12">
    <name type="scientific">Candidatus Nanogingivalis gingivitcus</name>
    <dbReference type="NCBI Taxonomy" id="2171992"/>
    <lineage>
        <taxon>Bacteria</taxon>
        <taxon>Candidatus Saccharimonadota</taxon>
        <taxon>Candidatus Nanosyncoccalia</taxon>
        <taxon>Candidatus Nanogingivales</taxon>
        <taxon>Candidatus Nanogingivalaceae</taxon>
        <taxon>Candidatus Nanogingivalis</taxon>
    </lineage>
</organism>
<feature type="coiled-coil region" evidence="7">
    <location>
        <begin position="69"/>
        <end position="96"/>
    </location>
</feature>
<keyword evidence="12" id="KW-1185">Reference proteome</keyword>
<evidence type="ECO:0000256" key="8">
    <source>
        <dbReference type="SAM" id="Phobius"/>
    </source>
</evidence>
<dbReference type="PANTHER" id="PTHR30572:SF4">
    <property type="entry name" value="ABC TRANSPORTER PERMEASE YTRF"/>
    <property type="match status" value="1"/>
</dbReference>
<keyword evidence="7" id="KW-0175">Coiled coil</keyword>
<comment type="caution">
    <text evidence="11">The sequence shown here is derived from an EMBL/GenBank/DDBJ whole genome shotgun (WGS) entry which is preliminary data.</text>
</comment>
<dbReference type="InterPro" id="IPR003838">
    <property type="entry name" value="ABC3_permease_C"/>
</dbReference>
<evidence type="ECO:0000256" key="6">
    <source>
        <dbReference type="ARBA" id="ARBA00038076"/>
    </source>
</evidence>
<protein>
    <submittedName>
        <fullName evidence="11">ABC transporter permease YtrF</fullName>
    </submittedName>
</protein>
<feature type="transmembrane region" description="Helical" evidence="8">
    <location>
        <begin position="348"/>
        <end position="370"/>
    </location>
</feature>
<evidence type="ECO:0000256" key="7">
    <source>
        <dbReference type="SAM" id="Coils"/>
    </source>
</evidence>
<keyword evidence="5 8" id="KW-0472">Membrane</keyword>
<dbReference type="Pfam" id="PF02687">
    <property type="entry name" value="FtsX"/>
    <property type="match status" value="1"/>
</dbReference>
<reference evidence="11 12" key="2">
    <citation type="journal article" date="2020" name="Cell Rep.">
        <title>Acquisition and Adaptation of Ultra-small Parasitic Reduced Genome Bacteria to Mammalian Hosts.</title>
        <authorList>
            <person name="McLean J.S."/>
            <person name="Bor B."/>
            <person name="Kerns K.A."/>
            <person name="Liu Q."/>
            <person name="To T.T."/>
            <person name="Solden L."/>
            <person name="Hendrickson E.L."/>
            <person name="Wrighton K."/>
            <person name="Shi W."/>
            <person name="He X."/>
        </authorList>
    </citation>
    <scope>NUCLEOTIDE SEQUENCE [LARGE SCALE GENOMIC DNA]</scope>
    <source>
        <strain evidence="11 12">TM7_CMJM_G6_1_HOT_870</strain>
    </source>
</reference>
<evidence type="ECO:0000313" key="11">
    <source>
        <dbReference type="EMBL" id="RYC72641.1"/>
    </source>
</evidence>
<keyword evidence="3 8" id="KW-0812">Transmembrane</keyword>
<evidence type="ECO:0000256" key="2">
    <source>
        <dbReference type="ARBA" id="ARBA00022475"/>
    </source>
</evidence>
<feature type="domain" description="MacB-like periplasmic core" evidence="10">
    <location>
        <begin position="21"/>
        <end position="267"/>
    </location>
</feature>
<accession>A0ABY0FKI6</accession>
<sequence length="427" mass="46882">MRRIDIIKRASKNLKRSKIRTLLTSLAIAVGSTTIALSLAAGKGASNYLDTIVSANADKNAIQVTRKVEHNEKNKVNKYEEKEESVEEKKAKSLKDYTFDNNDIEKLKKVEGVKKVNGVNNIGIEYFQLANSNNKYIGSIAPKINESSIELSQGKQKSIKNIQNGTVVVAKSYAEALSKNPQDLIGKTIRLGFKKTNGEKFTKDFIIAGIDNGKYDAFVYYQENIVMSTEDMTELAQIQSGNNYYGYISVIVNDSSKAEEIANKIKELDGGSRYEALSFKQVASVMSQALAILQYGLIGFGMLAILASVFGIINTQYISVLERTREIGLMKSLGLKSKDVSRLFRYEAALIGFLGGVIGVTIASLFTLLNPAISSAIGLREGTKLLIMDWPASIVLIISLMLVAIISGYFPSRKAAKLNPIEALRTE</sequence>
<reference evidence="11 12" key="1">
    <citation type="journal article" date="2018" name="bioRxiv">
        <title>Evidence of independent acquisition and adaption of ultra-small bacteria to human hosts across the highly diverse yet reduced genomes of the phylum Saccharibacteria.</title>
        <authorList>
            <person name="McLean J.S."/>
            <person name="Bor B."/>
            <person name="To T.T."/>
            <person name="Liu Q."/>
            <person name="Kearns K.A."/>
            <person name="Solden L.M."/>
            <person name="Wrighton K.C."/>
            <person name="He X."/>
            <person name="Shi W."/>
        </authorList>
    </citation>
    <scope>NUCLEOTIDE SEQUENCE [LARGE SCALE GENOMIC DNA]</scope>
    <source>
        <strain evidence="11 12">TM7_CMJM_G6_1_HOT_870</strain>
    </source>
</reference>